<dbReference type="Gene3D" id="3.90.190.20">
    <property type="entry name" value="Mur ligase, C-terminal domain"/>
    <property type="match status" value="1"/>
</dbReference>
<keyword evidence="16" id="KW-1185">Reference proteome</keyword>
<keyword evidence="5 10" id="KW-0067">ATP-binding</keyword>
<feature type="binding site" evidence="10">
    <location>
        <begin position="126"/>
        <end position="132"/>
    </location>
    <ligand>
        <name>ATP</name>
        <dbReference type="ChEBI" id="CHEBI:30616"/>
    </ligand>
</feature>
<dbReference type="STRING" id="360411.AC812_07610"/>
<dbReference type="Pfam" id="PF01225">
    <property type="entry name" value="Mur_ligase"/>
    <property type="match status" value="1"/>
</dbReference>
<accession>A0A0P6X8N6</accession>
<dbReference type="GO" id="GO:0047480">
    <property type="term" value="F:UDP-N-acetylmuramoyl-tripeptide-D-alanyl-D-alanine ligase activity"/>
    <property type="evidence" value="ECO:0007669"/>
    <property type="project" value="UniProtKB-UniRule"/>
</dbReference>
<dbReference type="InterPro" id="IPR013221">
    <property type="entry name" value="Mur_ligase_cen"/>
</dbReference>
<feature type="domain" description="Mur ligase central" evidence="14">
    <location>
        <begin position="124"/>
        <end position="312"/>
    </location>
</feature>
<comment type="function">
    <text evidence="10 11">Involved in cell wall formation. Catalyzes the final step in the synthesis of UDP-N-acetylmuramoyl-pentapeptide, the precursor of murein.</text>
</comment>
<dbReference type="UniPathway" id="UPA00219"/>
<dbReference type="PATRIC" id="fig|360411.5.peg.3088"/>
<dbReference type="InterPro" id="IPR000713">
    <property type="entry name" value="Mur_ligase_N"/>
</dbReference>
<feature type="domain" description="Mur ligase N-terminal catalytic" evidence="12">
    <location>
        <begin position="27"/>
        <end position="111"/>
    </location>
</feature>
<keyword evidence="6 10" id="KW-0133">Cell shape</keyword>
<keyword evidence="2 10" id="KW-0436">Ligase</keyword>
<dbReference type="InterPro" id="IPR051046">
    <property type="entry name" value="MurCDEF_CellWall_CoF430Synth"/>
</dbReference>
<evidence type="ECO:0000256" key="4">
    <source>
        <dbReference type="ARBA" id="ARBA00022741"/>
    </source>
</evidence>
<dbReference type="SUPFAM" id="SSF53623">
    <property type="entry name" value="MurD-like peptide ligases, catalytic domain"/>
    <property type="match status" value="1"/>
</dbReference>
<dbReference type="GO" id="GO:0005737">
    <property type="term" value="C:cytoplasm"/>
    <property type="evidence" value="ECO:0007669"/>
    <property type="project" value="UniProtKB-SubCell"/>
</dbReference>
<evidence type="ECO:0000256" key="8">
    <source>
        <dbReference type="ARBA" id="ARBA00023306"/>
    </source>
</evidence>
<dbReference type="PANTHER" id="PTHR43024:SF1">
    <property type="entry name" value="UDP-N-ACETYLMURAMOYL-TRIPEPTIDE--D-ALANYL-D-ALANINE LIGASE"/>
    <property type="match status" value="1"/>
</dbReference>
<dbReference type="SUPFAM" id="SSF53244">
    <property type="entry name" value="MurD-like peptide ligases, peptide-binding domain"/>
    <property type="match status" value="1"/>
</dbReference>
<evidence type="ECO:0000259" key="12">
    <source>
        <dbReference type="Pfam" id="PF01225"/>
    </source>
</evidence>
<dbReference type="InterPro" id="IPR036565">
    <property type="entry name" value="Mur-like_cat_sf"/>
</dbReference>
<dbReference type="GO" id="GO:0005524">
    <property type="term" value="F:ATP binding"/>
    <property type="evidence" value="ECO:0007669"/>
    <property type="project" value="UniProtKB-UniRule"/>
</dbReference>
<dbReference type="Pfam" id="PF08245">
    <property type="entry name" value="Mur_ligase_M"/>
    <property type="match status" value="1"/>
</dbReference>
<dbReference type="InterPro" id="IPR036615">
    <property type="entry name" value="Mur_ligase_C_dom_sf"/>
</dbReference>
<evidence type="ECO:0000256" key="6">
    <source>
        <dbReference type="ARBA" id="ARBA00022960"/>
    </source>
</evidence>
<dbReference type="EC" id="6.3.2.10" evidence="10 11"/>
<keyword evidence="1 10" id="KW-0963">Cytoplasm</keyword>
<dbReference type="AlphaFoldDB" id="A0A0P6X8N6"/>
<proteinExistence type="inferred from homology"/>
<comment type="similarity">
    <text evidence="10">Belongs to the MurCDEF family. MurF subfamily.</text>
</comment>
<evidence type="ECO:0000256" key="11">
    <source>
        <dbReference type="RuleBase" id="RU004136"/>
    </source>
</evidence>
<evidence type="ECO:0000256" key="9">
    <source>
        <dbReference type="ARBA" id="ARBA00023316"/>
    </source>
</evidence>
<keyword evidence="9 10" id="KW-0961">Cell wall biogenesis/degradation</keyword>
<keyword evidence="3 10" id="KW-0132">Cell division</keyword>
<evidence type="ECO:0000256" key="1">
    <source>
        <dbReference type="ARBA" id="ARBA00022490"/>
    </source>
</evidence>
<evidence type="ECO:0000259" key="13">
    <source>
        <dbReference type="Pfam" id="PF02875"/>
    </source>
</evidence>
<evidence type="ECO:0000256" key="3">
    <source>
        <dbReference type="ARBA" id="ARBA00022618"/>
    </source>
</evidence>
<dbReference type="Pfam" id="PF02875">
    <property type="entry name" value="Mur_ligase_C"/>
    <property type="match status" value="1"/>
</dbReference>
<evidence type="ECO:0000256" key="5">
    <source>
        <dbReference type="ARBA" id="ARBA00022840"/>
    </source>
</evidence>
<organism evidence="15 16">
    <name type="scientific">Bellilinea caldifistulae</name>
    <dbReference type="NCBI Taxonomy" id="360411"/>
    <lineage>
        <taxon>Bacteria</taxon>
        <taxon>Bacillati</taxon>
        <taxon>Chloroflexota</taxon>
        <taxon>Anaerolineae</taxon>
        <taxon>Anaerolineales</taxon>
        <taxon>Anaerolineaceae</taxon>
        <taxon>Bellilinea</taxon>
    </lineage>
</organism>
<dbReference type="GO" id="GO:0008360">
    <property type="term" value="P:regulation of cell shape"/>
    <property type="evidence" value="ECO:0007669"/>
    <property type="project" value="UniProtKB-KW"/>
</dbReference>
<dbReference type="HAMAP" id="MF_02019">
    <property type="entry name" value="MurF"/>
    <property type="match status" value="1"/>
</dbReference>
<dbReference type="RefSeq" id="WP_061918143.1">
    <property type="nucleotide sequence ID" value="NZ_DF967971.1"/>
</dbReference>
<evidence type="ECO:0000259" key="14">
    <source>
        <dbReference type="Pfam" id="PF08245"/>
    </source>
</evidence>
<dbReference type="GO" id="GO:0071555">
    <property type="term" value="P:cell wall organization"/>
    <property type="evidence" value="ECO:0007669"/>
    <property type="project" value="UniProtKB-KW"/>
</dbReference>
<evidence type="ECO:0000313" key="15">
    <source>
        <dbReference type="EMBL" id="KPL75838.1"/>
    </source>
</evidence>
<dbReference type="InterPro" id="IPR035911">
    <property type="entry name" value="MurE/MurF_N"/>
</dbReference>
<name>A0A0P6X8N6_9CHLR</name>
<dbReference type="NCBIfam" id="TIGR01143">
    <property type="entry name" value="murF"/>
    <property type="match status" value="1"/>
</dbReference>
<dbReference type="GO" id="GO:0009252">
    <property type="term" value="P:peptidoglycan biosynthetic process"/>
    <property type="evidence" value="ECO:0007669"/>
    <property type="project" value="UniProtKB-UniRule"/>
</dbReference>
<dbReference type="Gene3D" id="3.40.1190.10">
    <property type="entry name" value="Mur-like, catalytic domain"/>
    <property type="match status" value="1"/>
</dbReference>
<dbReference type="GO" id="GO:0008766">
    <property type="term" value="F:UDP-N-acetylmuramoylalanyl-D-glutamyl-2,6-diaminopimelate-D-alanyl-D-alanine ligase activity"/>
    <property type="evidence" value="ECO:0007669"/>
    <property type="project" value="RHEA"/>
</dbReference>
<keyword evidence="8 10" id="KW-0131">Cell cycle</keyword>
<comment type="caution">
    <text evidence="15">The sequence shown here is derived from an EMBL/GenBank/DDBJ whole genome shotgun (WGS) entry which is preliminary data.</text>
</comment>
<keyword evidence="7 10" id="KW-0573">Peptidoglycan synthesis</keyword>
<dbReference type="EMBL" id="LGHJ01000013">
    <property type="protein sequence ID" value="KPL75838.1"/>
    <property type="molecule type" value="Genomic_DNA"/>
</dbReference>
<dbReference type="Proteomes" id="UP000050514">
    <property type="component" value="Unassembled WGS sequence"/>
</dbReference>
<comment type="pathway">
    <text evidence="10 11">Cell wall biogenesis; peptidoglycan biosynthesis.</text>
</comment>
<dbReference type="InterPro" id="IPR005863">
    <property type="entry name" value="UDP-N-AcMur_synth"/>
</dbReference>
<dbReference type="GO" id="GO:0051301">
    <property type="term" value="P:cell division"/>
    <property type="evidence" value="ECO:0007669"/>
    <property type="project" value="UniProtKB-KW"/>
</dbReference>
<protein>
    <recommendedName>
        <fullName evidence="10 11">UDP-N-acetylmuramoyl-tripeptide--D-alanyl-D-alanine ligase</fullName>
        <ecNumber evidence="10 11">6.3.2.10</ecNumber>
    </recommendedName>
    <alternativeName>
        <fullName evidence="10">D-alanyl-D-alanine-adding enzyme</fullName>
    </alternativeName>
</protein>
<dbReference type="InterPro" id="IPR004101">
    <property type="entry name" value="Mur_ligase_C"/>
</dbReference>
<gene>
    <name evidence="10" type="primary">murF</name>
    <name evidence="15" type="ORF">AC812_07610</name>
</gene>
<dbReference type="SUPFAM" id="SSF63418">
    <property type="entry name" value="MurE/MurF N-terminal domain"/>
    <property type="match status" value="1"/>
</dbReference>
<evidence type="ECO:0000256" key="10">
    <source>
        <dbReference type="HAMAP-Rule" id="MF_02019"/>
    </source>
</evidence>
<comment type="subcellular location">
    <subcellularLocation>
        <location evidence="10 11">Cytoplasm</location>
    </subcellularLocation>
</comment>
<keyword evidence="4 10" id="KW-0547">Nucleotide-binding</keyword>
<evidence type="ECO:0000313" key="16">
    <source>
        <dbReference type="Proteomes" id="UP000050514"/>
    </source>
</evidence>
<evidence type="ECO:0000256" key="7">
    <source>
        <dbReference type="ARBA" id="ARBA00022984"/>
    </source>
</evidence>
<dbReference type="PANTHER" id="PTHR43024">
    <property type="entry name" value="UDP-N-ACETYLMURAMOYL-TRIPEPTIDE--D-ALANYL-D-ALANINE LIGASE"/>
    <property type="match status" value="1"/>
</dbReference>
<reference evidence="15 16" key="1">
    <citation type="submission" date="2015-07" db="EMBL/GenBank/DDBJ databases">
        <title>Draft genome of Bellilinea caldifistulae DSM 17877.</title>
        <authorList>
            <person name="Hemp J."/>
            <person name="Ward L.M."/>
            <person name="Pace L.A."/>
            <person name="Fischer W.W."/>
        </authorList>
    </citation>
    <scope>NUCLEOTIDE SEQUENCE [LARGE SCALE GENOMIC DNA]</scope>
    <source>
        <strain evidence="15 16">GOMI-1</strain>
    </source>
</reference>
<comment type="catalytic activity">
    <reaction evidence="10 11">
        <text>D-alanyl-D-alanine + UDP-N-acetyl-alpha-D-muramoyl-L-alanyl-gamma-D-glutamyl-meso-2,6-diaminopimelate + ATP = UDP-N-acetyl-alpha-D-muramoyl-L-alanyl-gamma-D-glutamyl-meso-2,6-diaminopimeloyl-D-alanyl-D-alanine + ADP + phosphate + H(+)</text>
        <dbReference type="Rhea" id="RHEA:28374"/>
        <dbReference type="ChEBI" id="CHEBI:15378"/>
        <dbReference type="ChEBI" id="CHEBI:30616"/>
        <dbReference type="ChEBI" id="CHEBI:43474"/>
        <dbReference type="ChEBI" id="CHEBI:57822"/>
        <dbReference type="ChEBI" id="CHEBI:61386"/>
        <dbReference type="ChEBI" id="CHEBI:83905"/>
        <dbReference type="ChEBI" id="CHEBI:456216"/>
        <dbReference type="EC" id="6.3.2.10"/>
    </reaction>
</comment>
<dbReference type="Gene3D" id="3.40.1390.10">
    <property type="entry name" value="MurE/MurF, N-terminal domain"/>
    <property type="match status" value="1"/>
</dbReference>
<feature type="domain" description="Mur ligase C-terminal" evidence="13">
    <location>
        <begin position="335"/>
        <end position="457"/>
    </location>
</feature>
<dbReference type="OrthoDB" id="9801978at2"/>
<sequence>MLTLADVFEALSGVRPQAASLVISEAAVDSRQLIPGSLFVALKGERSDGHEFVRAAFERGAHLALVQREVEVDRPIVDLRTFDPKNGLEVPPPPFCIRVEDTLLSLQKLAAYWRRKHDLRVIGITGSVGKTTTKELIAEVLAQRYRVLKTQGNLNNEIGLPLTLLRLTAAHQAAVLEMGFYVPGEIAFLCEIAQPQVGVITSIGTVHVERAGSQEAIATGKSELVQALPPAPAGVAILNWDDPWVRWMADKTRAQLFTYGLDADADLRADQIEGLGLKGIRFRLHFRNDVIHLRVPIIGRHSVHTILRAVAVGLVMGVSWQEIIYALQHSQSQLRMVTVNLSNGAMILDDSYNAAPESTLAALNLLSEINGRKIAVLGDMLELGIYEKQGHEKVGMRAAEVADTLITVGNLARMIAESARKAGLPAEKIHITDGVDQATDLLRGMLREGDVALVKGSHGLRMDRIAAALEVES</sequence>
<evidence type="ECO:0000256" key="2">
    <source>
        <dbReference type="ARBA" id="ARBA00022598"/>
    </source>
</evidence>